<dbReference type="EMBL" id="CAFBRD010000169">
    <property type="protein sequence ID" value="CAB5078776.1"/>
    <property type="molecule type" value="Genomic_DNA"/>
</dbReference>
<evidence type="ECO:0000313" key="1">
    <source>
        <dbReference type="EMBL" id="CAB4347274.1"/>
    </source>
</evidence>
<accession>A0A6J6ARH3</accession>
<evidence type="ECO:0000313" key="2">
    <source>
        <dbReference type="EMBL" id="CAB4372879.1"/>
    </source>
</evidence>
<dbReference type="EMBL" id="CAFBNJ010000194">
    <property type="protein sequence ID" value="CAB4967071.1"/>
    <property type="molecule type" value="Genomic_DNA"/>
</dbReference>
<evidence type="ECO:0000313" key="4">
    <source>
        <dbReference type="EMBL" id="CAB4725116.1"/>
    </source>
</evidence>
<dbReference type="EMBL" id="CAEZVC010000084">
    <property type="protein sequence ID" value="CAB4627916.1"/>
    <property type="molecule type" value="Genomic_DNA"/>
</dbReference>
<dbReference type="EMBL" id="CAEZXY010000152">
    <property type="protein sequence ID" value="CAB4725116.1"/>
    <property type="molecule type" value="Genomic_DNA"/>
</dbReference>
<gene>
    <name evidence="3" type="ORF">UFOPK1906_01277</name>
    <name evidence="4" type="ORF">UFOPK2624_01986</name>
    <name evidence="1" type="ORF">UFOPK3331_02172</name>
    <name evidence="5" type="ORF">UFOPK3785_02095</name>
    <name evidence="2" type="ORF">UFOPK4201_01928</name>
    <name evidence="6" type="ORF">UFOPK4371_01930</name>
</gene>
<organism evidence="2">
    <name type="scientific">freshwater metagenome</name>
    <dbReference type="NCBI Taxonomy" id="449393"/>
    <lineage>
        <taxon>unclassified sequences</taxon>
        <taxon>metagenomes</taxon>
        <taxon>ecological metagenomes</taxon>
    </lineage>
</organism>
<sequence length="69" mass="7757">MARVWRVVYQTLEVGKLLTVRRDFVRLAQRSMALVVRKAKGRLVRPCAGTKTHFDDLASHAARGIGGHE</sequence>
<dbReference type="AlphaFoldDB" id="A0A6J6ARH3"/>
<protein>
    <submittedName>
        <fullName evidence="2">Unannotated protein</fullName>
    </submittedName>
</protein>
<evidence type="ECO:0000313" key="6">
    <source>
        <dbReference type="EMBL" id="CAB5078776.1"/>
    </source>
</evidence>
<evidence type="ECO:0000313" key="5">
    <source>
        <dbReference type="EMBL" id="CAB4967071.1"/>
    </source>
</evidence>
<dbReference type="EMBL" id="CAEUNJ010000123">
    <property type="protein sequence ID" value="CAB4372879.1"/>
    <property type="molecule type" value="Genomic_DNA"/>
</dbReference>
<evidence type="ECO:0000313" key="3">
    <source>
        <dbReference type="EMBL" id="CAB4627916.1"/>
    </source>
</evidence>
<name>A0A6J6ARH3_9ZZZZ</name>
<dbReference type="EMBL" id="CAESAL010000161">
    <property type="protein sequence ID" value="CAB4347274.1"/>
    <property type="molecule type" value="Genomic_DNA"/>
</dbReference>
<reference evidence="2" key="1">
    <citation type="submission" date="2020-05" db="EMBL/GenBank/DDBJ databases">
        <authorList>
            <person name="Chiriac C."/>
            <person name="Salcher M."/>
            <person name="Ghai R."/>
            <person name="Kavagutti S V."/>
        </authorList>
    </citation>
    <scope>NUCLEOTIDE SEQUENCE</scope>
</reference>
<proteinExistence type="predicted"/>